<gene>
    <name evidence="2" type="ORF">G5V58_17855</name>
</gene>
<accession>A0A6G6WGW1</accession>
<feature type="region of interest" description="Disordered" evidence="1">
    <location>
        <begin position="1"/>
        <end position="22"/>
    </location>
</feature>
<feature type="compositionally biased region" description="Polar residues" evidence="1">
    <location>
        <begin position="1"/>
        <end position="15"/>
    </location>
</feature>
<evidence type="ECO:0000313" key="3">
    <source>
        <dbReference type="Proteomes" id="UP000502996"/>
    </source>
</evidence>
<dbReference type="Proteomes" id="UP000502996">
    <property type="component" value="Chromosome"/>
</dbReference>
<evidence type="ECO:0000256" key="1">
    <source>
        <dbReference type="SAM" id="MobiDB-lite"/>
    </source>
</evidence>
<keyword evidence="3" id="KW-1185">Reference proteome</keyword>
<name>A0A6G6WGW1_9ACTN</name>
<feature type="region of interest" description="Disordered" evidence="1">
    <location>
        <begin position="202"/>
        <end position="259"/>
    </location>
</feature>
<reference evidence="2 3" key="1">
    <citation type="submission" date="2020-02" db="EMBL/GenBank/DDBJ databases">
        <title>Full genome sequence of Nocardioides sp. R-3366.</title>
        <authorList>
            <person name="Im W.-T."/>
        </authorList>
    </citation>
    <scope>NUCLEOTIDE SEQUENCE [LARGE SCALE GENOMIC DNA]</scope>
    <source>
        <strain evidence="2 3">R-3366</strain>
    </source>
</reference>
<organism evidence="2 3">
    <name type="scientific">Nocardioides anomalus</name>
    <dbReference type="NCBI Taxonomy" id="2712223"/>
    <lineage>
        <taxon>Bacteria</taxon>
        <taxon>Bacillati</taxon>
        <taxon>Actinomycetota</taxon>
        <taxon>Actinomycetes</taxon>
        <taxon>Propionibacteriales</taxon>
        <taxon>Nocardioidaceae</taxon>
        <taxon>Nocardioides</taxon>
    </lineage>
</organism>
<feature type="compositionally biased region" description="Gly residues" evidence="1">
    <location>
        <begin position="248"/>
        <end position="259"/>
    </location>
</feature>
<dbReference type="KEGG" id="nano:G5V58_17855"/>
<dbReference type="EMBL" id="CP049257">
    <property type="protein sequence ID" value="QIG44393.1"/>
    <property type="molecule type" value="Genomic_DNA"/>
</dbReference>
<protein>
    <submittedName>
        <fullName evidence="2">Uncharacterized protein</fullName>
    </submittedName>
</protein>
<dbReference type="AlphaFoldDB" id="A0A6G6WGW1"/>
<proteinExistence type="predicted"/>
<sequence>MTVTRATPATNTDPSAESPGASASYASEVARLLWPEPWTAPVVSRIRRRQGAAHVSSREAYVFPSTRRPRVLVPADVPASAAMVRRLGGSSRALAPVRGLLERSVRSRAFALTGWPMLQQSVESGSADRADSIERHLSERFGTDVRVGVILGTRRANQKPVLQVFDLSGEVLGFAKVGHNELTAGLVRQEAQVLTDLSARHPVSFEAPPSGRARPVVGGAGTGRHRSANRTAPGRGREHATRRRAGAGAPGRHGGEGPG</sequence>
<evidence type="ECO:0000313" key="2">
    <source>
        <dbReference type="EMBL" id="QIG44393.1"/>
    </source>
</evidence>
<dbReference type="RefSeq" id="WP_165235725.1">
    <property type="nucleotide sequence ID" value="NZ_CP049257.1"/>
</dbReference>